<dbReference type="SUPFAM" id="SSF50985">
    <property type="entry name" value="RCC1/BLIP-II"/>
    <property type="match status" value="1"/>
</dbReference>
<feature type="repeat" description="RCC1" evidence="2">
    <location>
        <begin position="228"/>
        <end position="294"/>
    </location>
</feature>
<evidence type="ECO:0000313" key="3">
    <source>
        <dbReference type="EMBL" id="RNF09531.1"/>
    </source>
</evidence>
<gene>
    <name evidence="3" type="ORF">TraAM80_02140</name>
</gene>
<evidence type="ECO:0000256" key="2">
    <source>
        <dbReference type="PROSITE-ProRule" id="PRU00235"/>
    </source>
</evidence>
<dbReference type="InterPro" id="IPR051210">
    <property type="entry name" value="Ub_ligase/GEF_domain"/>
</dbReference>
<dbReference type="EMBL" id="MKGL01000046">
    <property type="protein sequence ID" value="RNF09531.1"/>
    <property type="molecule type" value="Genomic_DNA"/>
</dbReference>
<sequence>MFFWGNYNFQTPTLVEHPERPALRYPLYVPPSPSMVTDVGAHVPNTNGLGGADGEVLRRIDMRHLAVKLLACGQKHLVAVLMPVEHNHDAGARADGDGARGSVTAAVATTLSSSVSCDQSGTNWFAYGLGSNHSGQLGHRVPEYTTTLTRLYVEGLLSAGTNISGLACGNKHTLICTSAGGVFASGDNSFGQLGVTADVSGFAPVTGLAHIKAVYAAGSASFALNIKGELYSWGEAQYGHLCHGDNGERMDARTLQTVKTNVKTPTLVQWFVRHHVVIVEVAPARGHVVCRSLDEVYTCGEGYYGKLGSGSVAPAFTPQRVRFPDRSHPERLCGIAAGEDHTLVLRDSPVVGAVVYHFGKMGNGDGQPTPIIITAPATITRISAGRGTMSAAVTSDGYLYVWGKHSHPKVSNGTPTEAKRKNPEVVTALTPFVVADAVIGGAFVVALATSCRSSVEKLQAATELRATTNRNSHHGHAWDVMVPHDARIDARGTEGAGARYEEAIQAFLTQYLGPTLGPMYIAGMPEAPPLIDRNANLFVSVGAHALTTGQKIRLWMTNVYALGTVVEVLTPQTNTEKPPAAATLRDEKDETVFNDNESHANGTNNTVQDVSETVRETKSGCRLRVEWQRDDWHDEILTLYSDDETLDPHNPNRWQPLWFLPNPDASGEYILNR</sequence>
<accession>A0A3S5IS08</accession>
<keyword evidence="1" id="KW-0677">Repeat</keyword>
<evidence type="ECO:0000256" key="1">
    <source>
        <dbReference type="ARBA" id="ARBA00022737"/>
    </source>
</evidence>
<protein>
    <recommendedName>
        <fullName evidence="5">Regulator of chromosome condensation 1-like protein</fullName>
    </recommendedName>
</protein>
<evidence type="ECO:0000313" key="4">
    <source>
        <dbReference type="Proteomes" id="UP000283634"/>
    </source>
</evidence>
<dbReference type="VEuPathDB" id="TriTrypDB:TRSC58_05923"/>
<dbReference type="Proteomes" id="UP000283634">
    <property type="component" value="Unassembled WGS sequence"/>
</dbReference>
<feature type="repeat" description="RCC1" evidence="2">
    <location>
        <begin position="397"/>
        <end position="450"/>
    </location>
</feature>
<evidence type="ECO:0008006" key="5">
    <source>
        <dbReference type="Google" id="ProtNLM"/>
    </source>
</evidence>
<dbReference type="AlphaFoldDB" id="A0A3S5IS08"/>
<comment type="caution">
    <text evidence="3">The sequence shown here is derived from an EMBL/GenBank/DDBJ whole genome shotgun (WGS) entry which is preliminary data.</text>
</comment>
<feature type="repeat" description="RCC1" evidence="2">
    <location>
        <begin position="294"/>
        <end position="348"/>
    </location>
</feature>
<name>A0A3S5IS08_TRYRA</name>
<reference evidence="3 4" key="1">
    <citation type="journal article" date="2018" name="BMC Genomics">
        <title>Genomic comparison of Trypanosoma conorhini and Trypanosoma rangeli to Trypanosoma cruzi strains of high and low virulence.</title>
        <authorList>
            <person name="Bradwell K.R."/>
            <person name="Koparde V.N."/>
            <person name="Matveyev A.V."/>
            <person name="Serrano M.G."/>
            <person name="Alves J.M."/>
            <person name="Parikh H."/>
            <person name="Huang B."/>
            <person name="Lee V."/>
            <person name="Espinosa-Alvarez O."/>
            <person name="Ortiz P.A."/>
            <person name="Costa-Martins A.G."/>
            <person name="Teixeira M.M."/>
            <person name="Buck G.A."/>
        </authorList>
    </citation>
    <scope>NUCLEOTIDE SEQUENCE [LARGE SCALE GENOMIC DNA]</scope>
    <source>
        <strain evidence="3 4">AM80</strain>
    </source>
</reference>
<keyword evidence="4" id="KW-1185">Reference proteome</keyword>
<feature type="repeat" description="RCC1" evidence="2">
    <location>
        <begin position="122"/>
        <end position="179"/>
    </location>
</feature>
<dbReference type="PANTHER" id="PTHR22870">
    <property type="entry name" value="REGULATOR OF CHROMOSOME CONDENSATION"/>
    <property type="match status" value="1"/>
</dbReference>
<dbReference type="Pfam" id="PF00415">
    <property type="entry name" value="RCC1"/>
    <property type="match status" value="2"/>
</dbReference>
<dbReference type="InterPro" id="IPR009091">
    <property type="entry name" value="RCC1/BLIP-II"/>
</dbReference>
<dbReference type="OrthoDB" id="61110at2759"/>
<organism evidence="3 4">
    <name type="scientific">Trypanosoma rangeli</name>
    <dbReference type="NCBI Taxonomy" id="5698"/>
    <lineage>
        <taxon>Eukaryota</taxon>
        <taxon>Discoba</taxon>
        <taxon>Euglenozoa</taxon>
        <taxon>Kinetoplastea</taxon>
        <taxon>Metakinetoplastina</taxon>
        <taxon>Trypanosomatida</taxon>
        <taxon>Trypanosomatidae</taxon>
        <taxon>Trypanosoma</taxon>
        <taxon>Herpetosoma</taxon>
    </lineage>
</organism>
<dbReference type="GeneID" id="40326073"/>
<dbReference type="RefSeq" id="XP_029241039.1">
    <property type="nucleotide sequence ID" value="XM_029379156.1"/>
</dbReference>
<dbReference type="Pfam" id="PF13540">
    <property type="entry name" value="RCC1_2"/>
    <property type="match status" value="1"/>
</dbReference>
<dbReference type="PANTHER" id="PTHR22870:SF441">
    <property type="entry name" value="REGULATOR OF CHROMOSOME CONDENSATION"/>
    <property type="match status" value="1"/>
</dbReference>
<dbReference type="PROSITE" id="PS50012">
    <property type="entry name" value="RCC1_3"/>
    <property type="match status" value="4"/>
</dbReference>
<dbReference type="OMA" id="WDVVVPH"/>
<dbReference type="Gene3D" id="2.130.10.30">
    <property type="entry name" value="Regulator of chromosome condensation 1/beta-lactamase-inhibitor protein II"/>
    <property type="match status" value="2"/>
</dbReference>
<dbReference type="InterPro" id="IPR000408">
    <property type="entry name" value="Reg_chr_condens"/>
</dbReference>
<proteinExistence type="predicted"/>